<name>U5NAK1_9BURK</name>
<organism evidence="1 2">
    <name type="scientific">Candidatus Symbiobacter mobilis CR</name>
    <dbReference type="NCBI Taxonomy" id="946483"/>
    <lineage>
        <taxon>Bacteria</taxon>
        <taxon>Pseudomonadati</taxon>
        <taxon>Pseudomonadota</taxon>
        <taxon>Betaproteobacteria</taxon>
        <taxon>Burkholderiales</taxon>
        <taxon>Comamonadaceae</taxon>
    </lineage>
</organism>
<dbReference type="KEGG" id="cbx:Cenrod_2353"/>
<keyword evidence="2" id="KW-1185">Reference proteome</keyword>
<protein>
    <submittedName>
        <fullName evidence="1">Uncharacterized protein</fullName>
    </submittedName>
</protein>
<evidence type="ECO:0000313" key="2">
    <source>
        <dbReference type="Proteomes" id="UP000017184"/>
    </source>
</evidence>
<proteinExistence type="predicted"/>
<sequence>MCKGWDLRREMLDELKGTREEKSSQSRLTNGVPGARLSSGSAAIKAVTVTVCSTAIRNIFQRASTNRPHRDTGYLS</sequence>
<dbReference type="Proteomes" id="UP000017184">
    <property type="component" value="Chromosome"/>
</dbReference>
<gene>
    <name evidence="1" type="ORF">Cenrod_2353</name>
</gene>
<reference evidence="1 2" key="1">
    <citation type="journal article" date="2013" name="Genome Biol.">
        <title>Genomic analysis reveals key aspects of prokaryotic symbiosis in the phototrophic consortium "Chlorochromatium aggregatum".</title>
        <authorList>
            <person name="Liu Z."/>
            <person name="Muller J."/>
            <person name="Li T."/>
            <person name="Alvey R.M."/>
            <person name="Vogl K."/>
            <person name="Frigaard N.U."/>
            <person name="Rockwell N.C."/>
            <person name="Boyd E.S."/>
            <person name="Tomsho L.P."/>
            <person name="Schuster S.C."/>
            <person name="Henke P."/>
            <person name="Rohde M."/>
            <person name="Overmann J."/>
            <person name="Bryant D.A."/>
        </authorList>
    </citation>
    <scope>NUCLEOTIDE SEQUENCE [LARGE SCALE GENOMIC DNA]</scope>
    <source>
        <strain evidence="1">CR</strain>
    </source>
</reference>
<dbReference type="AlphaFoldDB" id="U5NAK1"/>
<evidence type="ECO:0000313" key="1">
    <source>
        <dbReference type="EMBL" id="AGX88412.1"/>
    </source>
</evidence>
<dbReference type="EMBL" id="CP004885">
    <property type="protein sequence ID" value="AGX88412.1"/>
    <property type="molecule type" value="Genomic_DNA"/>
</dbReference>
<accession>U5NAK1</accession>
<dbReference type="HOGENOM" id="CLU_2647828_0_0_4"/>